<reference evidence="2" key="1">
    <citation type="submission" date="2016-10" db="EMBL/GenBank/DDBJ databases">
        <authorList>
            <person name="Varghese N."/>
            <person name="Submissions S."/>
        </authorList>
    </citation>
    <scope>NUCLEOTIDE SEQUENCE [LARGE SCALE GENOMIC DNA]</scope>
    <source>
        <strain evidence="2">DSM 21772</strain>
    </source>
</reference>
<evidence type="ECO:0000313" key="1">
    <source>
        <dbReference type="EMBL" id="SDS76879.1"/>
    </source>
</evidence>
<dbReference type="EMBL" id="LT629742">
    <property type="protein sequence ID" value="SDS76879.1"/>
    <property type="molecule type" value="Genomic_DNA"/>
</dbReference>
<dbReference type="STRING" id="412690.SAMN04489834_2111"/>
<gene>
    <name evidence="1" type="ORF">SAMN04489834_2111</name>
</gene>
<protein>
    <recommendedName>
        <fullName evidence="3">Transcriptional regulator, AbiEi antitoxin, Type IV TA system</fullName>
    </recommendedName>
</protein>
<dbReference type="OrthoDB" id="5517693at2"/>
<dbReference type="RefSeq" id="WP_083363999.1">
    <property type="nucleotide sequence ID" value="NZ_LT629742.1"/>
</dbReference>
<dbReference type="AlphaFoldDB" id="A0A1H1UYE2"/>
<evidence type="ECO:0008006" key="3">
    <source>
        <dbReference type="Google" id="ProtNLM"/>
    </source>
</evidence>
<keyword evidence="2" id="KW-1185">Reference proteome</keyword>
<accession>A0A1H1UYE2</accession>
<organism evidence="1 2">
    <name type="scientific">Microterricola viridarii</name>
    <dbReference type="NCBI Taxonomy" id="412690"/>
    <lineage>
        <taxon>Bacteria</taxon>
        <taxon>Bacillati</taxon>
        <taxon>Actinomycetota</taxon>
        <taxon>Actinomycetes</taxon>
        <taxon>Micrococcales</taxon>
        <taxon>Microbacteriaceae</taxon>
        <taxon>Microterricola</taxon>
    </lineage>
</organism>
<sequence>MSNPFPTTPDGLVLSRDAEAIGLRETLLTARNAARLLPLRRGVYVSAEHAAALSPLAGYRALTLAVGLQRREPVFAGFSAAVLWGLPVVGPVPGEVYLLARGASGRRRNGVVEFARRDAVRVDEQDGLLLTTLPDTLLDVARTFPLTTALVMVDAALRVNRFDAVPPRVTPEELVAAFERRLPFPGSARVRAVFDRGTSLAESPLETVSRVQIEGLGFPAPVLQHSVRLPRSGRTVFLDMAWPEHGVWGEADGDGKYLGNAVSAGDRRSPASIVLDEKKRENAVRATTRWTPARWDWPEANRAQLLRAILLEAGLPVTRRARRLR</sequence>
<name>A0A1H1UYE2_9MICO</name>
<proteinExistence type="predicted"/>
<dbReference type="Proteomes" id="UP000181956">
    <property type="component" value="Chromosome I"/>
</dbReference>
<evidence type="ECO:0000313" key="2">
    <source>
        <dbReference type="Proteomes" id="UP000181956"/>
    </source>
</evidence>